<accession>A0A0A9FVV8</accession>
<protein>
    <submittedName>
        <fullName evidence="1">Uncharacterized protein</fullName>
    </submittedName>
</protein>
<dbReference type="Gene3D" id="3.40.50.20">
    <property type="match status" value="1"/>
</dbReference>
<organism evidence="1">
    <name type="scientific">Arundo donax</name>
    <name type="common">Giant reed</name>
    <name type="synonym">Donax arundinaceus</name>
    <dbReference type="NCBI Taxonomy" id="35708"/>
    <lineage>
        <taxon>Eukaryota</taxon>
        <taxon>Viridiplantae</taxon>
        <taxon>Streptophyta</taxon>
        <taxon>Embryophyta</taxon>
        <taxon>Tracheophyta</taxon>
        <taxon>Spermatophyta</taxon>
        <taxon>Magnoliopsida</taxon>
        <taxon>Liliopsida</taxon>
        <taxon>Poales</taxon>
        <taxon>Poaceae</taxon>
        <taxon>PACMAD clade</taxon>
        <taxon>Arundinoideae</taxon>
        <taxon>Arundineae</taxon>
        <taxon>Arundo</taxon>
    </lineage>
</organism>
<name>A0A0A9FVV8_ARUDO</name>
<dbReference type="InterPro" id="IPR049076">
    <property type="entry name" value="ACCA"/>
</dbReference>
<proteinExistence type="predicted"/>
<dbReference type="PANTHER" id="PTHR45728">
    <property type="entry name" value="ACETYL-COA CARBOXYLASE, ISOFORM A"/>
    <property type="match status" value="1"/>
</dbReference>
<reference evidence="1" key="2">
    <citation type="journal article" date="2015" name="Data Brief">
        <title>Shoot transcriptome of the giant reed, Arundo donax.</title>
        <authorList>
            <person name="Barrero R.A."/>
            <person name="Guerrero F.D."/>
            <person name="Moolhuijzen P."/>
            <person name="Goolsby J.A."/>
            <person name="Tidwell J."/>
            <person name="Bellgard S.E."/>
            <person name="Bellgard M.I."/>
        </authorList>
    </citation>
    <scope>NUCLEOTIDE SEQUENCE</scope>
    <source>
        <tissue evidence="1">Shoot tissue taken approximately 20 cm above the soil surface</tissue>
    </source>
</reference>
<dbReference type="SUPFAM" id="SSF52440">
    <property type="entry name" value="PreATP-grasp domain"/>
    <property type="match status" value="1"/>
</dbReference>
<evidence type="ECO:0000313" key="1">
    <source>
        <dbReference type="EMBL" id="JAE15374.1"/>
    </source>
</evidence>
<dbReference type="EMBL" id="GBRH01182522">
    <property type="protein sequence ID" value="JAE15374.1"/>
    <property type="molecule type" value="Transcribed_RNA"/>
</dbReference>
<sequence length="86" mass="9928">MGQIMAEPYQMNGILNGMPNLRNPSSQSEVDEFCKALGGDSPMHSVLVANNGMAVVKFLRSIRTWVLETLGQRRQFFWLLWRLWRT</sequence>
<dbReference type="AlphaFoldDB" id="A0A0A9FVV8"/>
<dbReference type="GO" id="GO:0003989">
    <property type="term" value="F:acetyl-CoA carboxylase activity"/>
    <property type="evidence" value="ECO:0007669"/>
    <property type="project" value="InterPro"/>
</dbReference>
<dbReference type="PANTHER" id="PTHR45728:SF3">
    <property type="entry name" value="ACETYL-COA CARBOXYLASE"/>
    <property type="match status" value="1"/>
</dbReference>
<dbReference type="InterPro" id="IPR016185">
    <property type="entry name" value="PreATP-grasp_dom_sf"/>
</dbReference>
<reference evidence="1" key="1">
    <citation type="submission" date="2014-09" db="EMBL/GenBank/DDBJ databases">
        <authorList>
            <person name="Magalhaes I.L.F."/>
            <person name="Oliveira U."/>
            <person name="Santos F.R."/>
            <person name="Vidigal T.H.D.A."/>
            <person name="Brescovit A.D."/>
            <person name="Santos A.J."/>
        </authorList>
    </citation>
    <scope>NUCLEOTIDE SEQUENCE</scope>
    <source>
        <tissue evidence="1">Shoot tissue taken approximately 20 cm above the soil surface</tissue>
    </source>
</reference>
<dbReference type="GO" id="GO:0006633">
    <property type="term" value="P:fatty acid biosynthetic process"/>
    <property type="evidence" value="ECO:0007669"/>
    <property type="project" value="TreeGrafter"/>
</dbReference>